<keyword evidence="8" id="KW-0732">Signal</keyword>
<keyword evidence="5 7" id="KW-0472">Membrane</keyword>
<comment type="subcellular location">
    <subcellularLocation>
        <location evidence="1">Membrane</location>
        <topology evidence="1">Multi-pass membrane protein</topology>
    </subcellularLocation>
</comment>
<evidence type="ECO:0000256" key="8">
    <source>
        <dbReference type="SAM" id="SignalP"/>
    </source>
</evidence>
<keyword evidence="4 7" id="KW-1133">Transmembrane helix</keyword>
<dbReference type="GO" id="GO:0020037">
    <property type="term" value="F:heme binding"/>
    <property type="evidence" value="ECO:0007669"/>
    <property type="project" value="InterPro"/>
</dbReference>
<accession>A0A139SQ93</accession>
<dbReference type="InterPro" id="IPR045062">
    <property type="entry name" value="Cyt_c_biogenesis_CcsA/CcmC"/>
</dbReference>
<dbReference type="AlphaFoldDB" id="A0A139SQ93"/>
<feature type="chain" id="PRO_5007489580" evidence="8">
    <location>
        <begin position="23"/>
        <end position="653"/>
    </location>
</feature>
<dbReference type="Pfam" id="PF01578">
    <property type="entry name" value="Cytochrom_C_asm"/>
    <property type="match status" value="1"/>
</dbReference>
<dbReference type="EMBL" id="LSZQ01000029">
    <property type="protein sequence ID" value="KXU36660.1"/>
    <property type="molecule type" value="Genomic_DNA"/>
</dbReference>
<evidence type="ECO:0000259" key="9">
    <source>
        <dbReference type="Pfam" id="PF01578"/>
    </source>
</evidence>
<gene>
    <name evidence="10" type="ORF">AXK11_03780</name>
</gene>
<dbReference type="RefSeq" id="WP_068629384.1">
    <property type="nucleotide sequence ID" value="NZ_LSZQ01000029.1"/>
</dbReference>
<protein>
    <submittedName>
        <fullName evidence="10">Cytochrome C biogenesis protein</fullName>
    </submittedName>
</protein>
<feature type="transmembrane region" description="Helical" evidence="7">
    <location>
        <begin position="623"/>
        <end position="641"/>
    </location>
</feature>
<evidence type="ECO:0000256" key="6">
    <source>
        <dbReference type="SAM" id="MobiDB-lite"/>
    </source>
</evidence>
<evidence type="ECO:0000313" key="11">
    <source>
        <dbReference type="Proteomes" id="UP000070058"/>
    </source>
</evidence>
<evidence type="ECO:0000256" key="1">
    <source>
        <dbReference type="ARBA" id="ARBA00004141"/>
    </source>
</evidence>
<feature type="transmembrane region" description="Helical" evidence="7">
    <location>
        <begin position="385"/>
        <end position="404"/>
    </location>
</feature>
<feature type="transmembrane region" description="Helical" evidence="7">
    <location>
        <begin position="586"/>
        <end position="603"/>
    </location>
</feature>
<proteinExistence type="predicted"/>
<evidence type="ECO:0000256" key="3">
    <source>
        <dbReference type="ARBA" id="ARBA00022748"/>
    </source>
</evidence>
<feature type="transmembrane region" description="Helical" evidence="7">
    <location>
        <begin position="354"/>
        <end position="373"/>
    </location>
</feature>
<feature type="region of interest" description="Disordered" evidence="6">
    <location>
        <begin position="258"/>
        <end position="277"/>
    </location>
</feature>
<feature type="signal peptide" evidence="8">
    <location>
        <begin position="1"/>
        <end position="22"/>
    </location>
</feature>
<evidence type="ECO:0000256" key="4">
    <source>
        <dbReference type="ARBA" id="ARBA00022989"/>
    </source>
</evidence>
<evidence type="ECO:0000256" key="7">
    <source>
        <dbReference type="SAM" id="Phobius"/>
    </source>
</evidence>
<reference evidence="11" key="1">
    <citation type="submission" date="2016-02" db="EMBL/GenBank/DDBJ databases">
        <authorList>
            <person name="Sanders J.G."/>
            <person name="Lin J.Y."/>
            <person name="Wertz J.T."/>
            <person name="Russell J.A."/>
            <person name="Moreau C.S."/>
            <person name="Powell S."/>
        </authorList>
    </citation>
    <scope>NUCLEOTIDE SEQUENCE [LARGE SCALE GENOMIC DNA]</scope>
    <source>
        <strain evidence="11">CAG34</strain>
    </source>
</reference>
<keyword evidence="2 7" id="KW-0812">Transmembrane</keyword>
<feature type="transmembrane region" description="Helical" evidence="7">
    <location>
        <begin position="561"/>
        <end position="579"/>
    </location>
</feature>
<feature type="transmembrane region" description="Helical" evidence="7">
    <location>
        <begin position="438"/>
        <end position="458"/>
    </location>
</feature>
<feature type="transmembrane region" description="Helical" evidence="7">
    <location>
        <begin position="524"/>
        <end position="546"/>
    </location>
</feature>
<sequence length="653" mass="71136">MKRFLPLLALALGALWLASSLAPRRADPDYDLEGFGRLPILANGRIKPIDTVARSSLLQLQGRQRVSTGSGGSLSPNAWLATVFFDSARADRLRVFEIVHPEVLTLFNLRPEDGDGKKRFSFVQLSGRFPELMRQSQLAQQTESAQRSAFQRAVIQLHLNLNLYHELRHTLTAPESDDFLGELLRFQDTLPAGIAAVRARQAGEPYDQASFDAMLAGGQRYDALSTASSLRPIPPSARAHASAIADADAAANTTGAAPTAAPAAAAPAPSTPALANASASDWRSTGMALLETFETGLVNHNVLAYAGLAHAWRAQKPEQFNEVVRLFRAQLGTDFAPELRKTDIEARFNAAQPFYRSMVLYVLAFVLAIISWLRWPEALGRSAFWLTLLAFIATSAGIATRMWLEGRPPVTNLYSSALFVGWGAVLLCLVLEALFKNAIGSVAGGLIGFAALLIAHHLSLSGDTLEMMRAVLDSNFWLATHVIIITIGYSATFLAGFLALIYIVRGAFTRSLDKPTADALSRMVYGIVCFATLFSLVGTVLGGIWADQSWGRFWGWDPKENGALIIVIWNAIILHARWGGLVRQRGLMCLAVFGNIVTAWSWFGTNMLGIGLHSYGFMDAAFWWLSAFVLSQLALIATALLRPLRISSKSPHT</sequence>
<feature type="transmembrane region" description="Helical" evidence="7">
    <location>
        <begin position="478"/>
        <end position="503"/>
    </location>
</feature>
<name>A0A139SQ93_9BACT</name>
<dbReference type="GO" id="GO:0005886">
    <property type="term" value="C:plasma membrane"/>
    <property type="evidence" value="ECO:0007669"/>
    <property type="project" value="TreeGrafter"/>
</dbReference>
<evidence type="ECO:0000256" key="2">
    <source>
        <dbReference type="ARBA" id="ARBA00022692"/>
    </source>
</evidence>
<feature type="transmembrane region" description="Helical" evidence="7">
    <location>
        <begin position="410"/>
        <end position="431"/>
    </location>
</feature>
<comment type="caution">
    <text evidence="10">The sequence shown here is derived from an EMBL/GenBank/DDBJ whole genome shotgun (WGS) entry which is preliminary data.</text>
</comment>
<dbReference type="Proteomes" id="UP000070058">
    <property type="component" value="Unassembled WGS sequence"/>
</dbReference>
<evidence type="ECO:0000313" key="10">
    <source>
        <dbReference type="EMBL" id="KXU36660.1"/>
    </source>
</evidence>
<feature type="domain" description="Cytochrome c assembly protein" evidence="9">
    <location>
        <begin position="411"/>
        <end position="613"/>
    </location>
</feature>
<keyword evidence="3" id="KW-0201">Cytochrome c-type biogenesis</keyword>
<dbReference type="InterPro" id="IPR002541">
    <property type="entry name" value="Cyt_c_assembly"/>
</dbReference>
<keyword evidence="11" id="KW-1185">Reference proteome</keyword>
<dbReference type="PANTHER" id="PTHR30071">
    <property type="entry name" value="HEME EXPORTER PROTEIN C"/>
    <property type="match status" value="1"/>
</dbReference>
<evidence type="ECO:0000256" key="5">
    <source>
        <dbReference type="ARBA" id="ARBA00023136"/>
    </source>
</evidence>
<dbReference type="PANTHER" id="PTHR30071:SF1">
    <property type="entry name" value="CYTOCHROME B_B6 PROTEIN-RELATED"/>
    <property type="match status" value="1"/>
</dbReference>
<dbReference type="GO" id="GO:0017004">
    <property type="term" value="P:cytochrome complex assembly"/>
    <property type="evidence" value="ECO:0007669"/>
    <property type="project" value="UniProtKB-KW"/>
</dbReference>
<organism evidence="10 11">
    <name type="scientific">Cephaloticoccus primus</name>
    <dbReference type="NCBI Taxonomy" id="1548207"/>
    <lineage>
        <taxon>Bacteria</taxon>
        <taxon>Pseudomonadati</taxon>
        <taxon>Verrucomicrobiota</taxon>
        <taxon>Opitutia</taxon>
        <taxon>Opitutales</taxon>
        <taxon>Opitutaceae</taxon>
        <taxon>Cephaloticoccus</taxon>
    </lineage>
</organism>
<dbReference type="STRING" id="1548207.AXK11_03780"/>
<dbReference type="OrthoDB" id="9814290at2"/>